<accession>A0A9P6KFT7</accession>
<sequence>MVSSWNIAEKDELLKFAPKYFEYMEKTHRAPTVLAKIFGFYTFKIKNGATGFVKKIDVLVMEHLFYNQKVTTRFDLKGIQDRHVASSKSAAATGGSPTLWDGDFIEGRYKALLLIHSHSKKIIRESLQNDTDFLASANIMDYSLLIGVDDERKELVRNQVTDMSCFPLEWDYFTKKDFIGAYTWYKRIESKGKTTLRASKDSVTVLPPQQYKTRFKEAMERYFLAVPGNQPTKSQGYFEKVSKAILASMPTDMLSAYTGDYRARSQEDVTEKQEEAEGEFEEASRLRKLPHVFYPLA</sequence>
<dbReference type="GO" id="GO:0046854">
    <property type="term" value="P:phosphatidylinositol phosphate biosynthetic process"/>
    <property type="evidence" value="ECO:0007669"/>
    <property type="project" value="TreeGrafter"/>
</dbReference>
<dbReference type="SMART" id="SM00330">
    <property type="entry name" value="PIPKc"/>
    <property type="match status" value="1"/>
</dbReference>
<dbReference type="GO" id="GO:0000329">
    <property type="term" value="C:fungal-type vacuole membrane"/>
    <property type="evidence" value="ECO:0007669"/>
    <property type="project" value="TreeGrafter"/>
</dbReference>
<keyword evidence="1" id="KW-0547">Nucleotide-binding</keyword>
<dbReference type="PANTHER" id="PTHR45748">
    <property type="entry name" value="1-PHOSPHATIDYLINOSITOL 3-PHOSPHATE 5-KINASE-RELATED"/>
    <property type="match status" value="1"/>
</dbReference>
<evidence type="ECO:0000313" key="4">
    <source>
        <dbReference type="Proteomes" id="UP000780801"/>
    </source>
</evidence>
<keyword evidence="1" id="KW-0418">Kinase</keyword>
<keyword evidence="4" id="KW-1185">Reference proteome</keyword>
<dbReference type="SUPFAM" id="SSF56104">
    <property type="entry name" value="SAICAR synthase-like"/>
    <property type="match status" value="1"/>
</dbReference>
<dbReference type="PROSITE" id="PS51455">
    <property type="entry name" value="PIPK"/>
    <property type="match status" value="1"/>
</dbReference>
<dbReference type="PANTHER" id="PTHR45748:SF7">
    <property type="entry name" value="1-PHOSPHATIDYLINOSITOL 3-PHOSPHATE 5-KINASE-RELATED"/>
    <property type="match status" value="1"/>
</dbReference>
<dbReference type="InterPro" id="IPR027483">
    <property type="entry name" value="PInositol-4-P-4/5-kinase_C_sf"/>
</dbReference>
<proteinExistence type="predicted"/>
<name>A0A9P6KFT7_9FUNG</name>
<evidence type="ECO:0000313" key="3">
    <source>
        <dbReference type="EMBL" id="KAF9583105.1"/>
    </source>
</evidence>
<dbReference type="InterPro" id="IPR002498">
    <property type="entry name" value="PInositol-4-P-4/5-kinase_core"/>
</dbReference>
<organism evidence="3 4">
    <name type="scientific">Lunasporangiospora selenospora</name>
    <dbReference type="NCBI Taxonomy" id="979761"/>
    <lineage>
        <taxon>Eukaryota</taxon>
        <taxon>Fungi</taxon>
        <taxon>Fungi incertae sedis</taxon>
        <taxon>Mucoromycota</taxon>
        <taxon>Mortierellomycotina</taxon>
        <taxon>Mortierellomycetes</taxon>
        <taxon>Mortierellales</taxon>
        <taxon>Mortierellaceae</taxon>
        <taxon>Lunasporangiospora</taxon>
    </lineage>
</organism>
<dbReference type="GO" id="GO:0005524">
    <property type="term" value="F:ATP binding"/>
    <property type="evidence" value="ECO:0007669"/>
    <property type="project" value="UniProtKB-UniRule"/>
</dbReference>
<gene>
    <name evidence="3" type="ORF">BGW38_010235</name>
</gene>
<keyword evidence="1" id="KW-0808">Transferase</keyword>
<evidence type="ECO:0000256" key="1">
    <source>
        <dbReference type="PROSITE-ProRule" id="PRU00781"/>
    </source>
</evidence>
<dbReference type="EMBL" id="JAABOA010000809">
    <property type="protein sequence ID" value="KAF9583105.1"/>
    <property type="molecule type" value="Genomic_DNA"/>
</dbReference>
<protein>
    <recommendedName>
        <fullName evidence="2">PIPK domain-containing protein</fullName>
    </recommendedName>
</protein>
<dbReference type="Proteomes" id="UP000780801">
    <property type="component" value="Unassembled WGS sequence"/>
</dbReference>
<evidence type="ECO:0000259" key="2">
    <source>
        <dbReference type="PROSITE" id="PS51455"/>
    </source>
</evidence>
<dbReference type="GO" id="GO:0010008">
    <property type="term" value="C:endosome membrane"/>
    <property type="evidence" value="ECO:0007669"/>
    <property type="project" value="TreeGrafter"/>
</dbReference>
<feature type="domain" description="PIPK" evidence="2">
    <location>
        <begin position="1"/>
        <end position="223"/>
    </location>
</feature>
<dbReference type="OrthoDB" id="158357at2759"/>
<dbReference type="Gene3D" id="3.30.800.10">
    <property type="entry name" value="Phosphatidylinositol Phosphate Kinase II Beta"/>
    <property type="match status" value="1"/>
</dbReference>
<reference evidence="3" key="1">
    <citation type="journal article" date="2020" name="Fungal Divers.">
        <title>Resolving the Mortierellaceae phylogeny through synthesis of multi-gene phylogenetics and phylogenomics.</title>
        <authorList>
            <person name="Vandepol N."/>
            <person name="Liber J."/>
            <person name="Desiro A."/>
            <person name="Na H."/>
            <person name="Kennedy M."/>
            <person name="Barry K."/>
            <person name="Grigoriev I.V."/>
            <person name="Miller A.N."/>
            <person name="O'Donnell K."/>
            <person name="Stajich J.E."/>
            <person name="Bonito G."/>
        </authorList>
    </citation>
    <scope>NUCLEOTIDE SEQUENCE</scope>
    <source>
        <strain evidence="3">KOD1015</strain>
    </source>
</reference>
<dbReference type="Pfam" id="PF01504">
    <property type="entry name" value="PIP5K"/>
    <property type="match status" value="1"/>
</dbReference>
<comment type="caution">
    <text evidence="3">The sequence shown here is derived from an EMBL/GenBank/DDBJ whole genome shotgun (WGS) entry which is preliminary data.</text>
</comment>
<dbReference type="InterPro" id="IPR027484">
    <property type="entry name" value="PInositol-4-P-5-kinase_N"/>
</dbReference>
<dbReference type="Gene3D" id="3.30.810.10">
    <property type="entry name" value="2-Layer Sandwich"/>
    <property type="match status" value="1"/>
</dbReference>
<keyword evidence="1" id="KW-0067">ATP-binding</keyword>
<dbReference type="GO" id="GO:0000285">
    <property type="term" value="F:1-phosphatidylinositol-3-phosphate 5-kinase activity"/>
    <property type="evidence" value="ECO:0007669"/>
    <property type="project" value="TreeGrafter"/>
</dbReference>
<dbReference type="AlphaFoldDB" id="A0A9P6KFT7"/>